<dbReference type="EMBL" id="JBFWIC010000011">
    <property type="protein sequence ID" value="MEZ0474948.1"/>
    <property type="molecule type" value="Genomic_DNA"/>
</dbReference>
<dbReference type="Proteomes" id="UP001566331">
    <property type="component" value="Unassembled WGS sequence"/>
</dbReference>
<sequence>MTSRSAVENRDSGNANGSSFQRKRGSILILLSFQRRQAAANGSPLALE</sequence>
<dbReference type="RefSeq" id="WP_370562326.1">
    <property type="nucleotide sequence ID" value="NZ_JBFWIB010000001.1"/>
</dbReference>
<protein>
    <submittedName>
        <fullName evidence="2">Uncharacterized protein</fullName>
    </submittedName>
</protein>
<evidence type="ECO:0000256" key="1">
    <source>
        <dbReference type="SAM" id="MobiDB-lite"/>
    </source>
</evidence>
<reference evidence="2 3" key="1">
    <citation type="submission" date="2024-07" db="EMBL/GenBank/DDBJ databases">
        <title>Luteimonas salilacus sp. nov., isolated from the shore soil of Salt Lake in Tibet of China.</title>
        <authorList>
            <person name="Zhang X."/>
            <person name="Li A."/>
        </authorList>
    </citation>
    <scope>NUCLEOTIDE SEQUENCE [LARGE SCALE GENOMIC DNA]</scope>
    <source>
        <strain evidence="2 3">B3-2-R+30</strain>
    </source>
</reference>
<feature type="region of interest" description="Disordered" evidence="1">
    <location>
        <begin position="1"/>
        <end position="20"/>
    </location>
</feature>
<gene>
    <name evidence="2" type="ORF">AB6713_10030</name>
</gene>
<keyword evidence="3" id="KW-1185">Reference proteome</keyword>
<accession>A0ABV4HS46</accession>
<organism evidence="2 3">
    <name type="scientific">Luteimonas salinilitoris</name>
    <dbReference type="NCBI Taxonomy" id="3237697"/>
    <lineage>
        <taxon>Bacteria</taxon>
        <taxon>Pseudomonadati</taxon>
        <taxon>Pseudomonadota</taxon>
        <taxon>Gammaproteobacteria</taxon>
        <taxon>Lysobacterales</taxon>
        <taxon>Lysobacteraceae</taxon>
        <taxon>Luteimonas</taxon>
    </lineage>
</organism>
<comment type="caution">
    <text evidence="2">The sequence shown here is derived from an EMBL/GenBank/DDBJ whole genome shotgun (WGS) entry which is preliminary data.</text>
</comment>
<proteinExistence type="predicted"/>
<evidence type="ECO:0000313" key="3">
    <source>
        <dbReference type="Proteomes" id="UP001566331"/>
    </source>
</evidence>
<evidence type="ECO:0000313" key="2">
    <source>
        <dbReference type="EMBL" id="MEZ0474948.1"/>
    </source>
</evidence>
<name>A0ABV4HS46_9GAMM</name>